<comment type="similarity">
    <text evidence="1">Belongs to the asp23 family.</text>
</comment>
<dbReference type="EMBL" id="CGIH01000049">
    <property type="protein sequence ID" value="CFY04724.1"/>
    <property type="molecule type" value="Genomic_DNA"/>
</dbReference>
<evidence type="ECO:0000313" key="2">
    <source>
        <dbReference type="EMBL" id="CFY04724.1"/>
    </source>
</evidence>
<reference evidence="2 3" key="1">
    <citation type="submission" date="2015-03" db="EMBL/GenBank/DDBJ databases">
        <authorList>
            <person name="Murphy D."/>
        </authorList>
    </citation>
    <scope>NUCLEOTIDE SEQUENCE [LARGE SCALE GENOMIC DNA]</scope>
    <source>
        <strain evidence="2 3">OL-4</strain>
    </source>
</reference>
<gene>
    <name evidence="2" type="ORF">2483</name>
</gene>
<dbReference type="AlphaFoldDB" id="A0A0E4GFA2"/>
<protein>
    <submittedName>
        <fullName evidence="2">Alkaline shock protein Asp23</fullName>
    </submittedName>
</protein>
<dbReference type="RefSeq" id="WP_046499782.1">
    <property type="nucleotide sequence ID" value="NZ_CGIH01000049.1"/>
</dbReference>
<evidence type="ECO:0000256" key="1">
    <source>
        <dbReference type="ARBA" id="ARBA00005721"/>
    </source>
</evidence>
<accession>A0A0E4GFA2</accession>
<dbReference type="PANTHER" id="PTHR34297:SF2">
    <property type="entry name" value="ASP23_GLS24 FAMILY ENVELOPE STRESS RESPONSE PROTEIN"/>
    <property type="match status" value="1"/>
</dbReference>
<dbReference type="Pfam" id="PF03780">
    <property type="entry name" value="Asp23"/>
    <property type="match status" value="1"/>
</dbReference>
<dbReference type="STRING" id="690567.2483"/>
<dbReference type="OrthoDB" id="9793465at2"/>
<dbReference type="Proteomes" id="UP000045545">
    <property type="component" value="Unassembled WGS sequence"/>
</dbReference>
<evidence type="ECO:0000313" key="3">
    <source>
        <dbReference type="Proteomes" id="UP000045545"/>
    </source>
</evidence>
<sequence>MYKIKSNEIGDITVDKEVVETIAGLAALDCYGLVGMVAHNIQSGITNMLGMESIRKGVEVKNSSEGLIVDVHVVVGYGIKISEVASNVIQKVTYVLEKSAGIPVAGVNVNVKGVKVVRDLL</sequence>
<dbReference type="InterPro" id="IPR005531">
    <property type="entry name" value="Asp23"/>
</dbReference>
<keyword evidence="3" id="KW-1185">Reference proteome</keyword>
<name>A0A0E4GFA2_9FIRM</name>
<proteinExistence type="inferred from homology"/>
<organism evidence="2 3">
    <name type="scientific">Syntrophomonas zehnderi OL-4</name>
    <dbReference type="NCBI Taxonomy" id="690567"/>
    <lineage>
        <taxon>Bacteria</taxon>
        <taxon>Bacillati</taxon>
        <taxon>Bacillota</taxon>
        <taxon>Clostridia</taxon>
        <taxon>Eubacteriales</taxon>
        <taxon>Syntrophomonadaceae</taxon>
        <taxon>Syntrophomonas</taxon>
    </lineage>
</organism>
<dbReference type="PANTHER" id="PTHR34297">
    <property type="entry name" value="HYPOTHETICAL CYTOSOLIC PROTEIN-RELATED"/>
    <property type="match status" value="1"/>
</dbReference>